<dbReference type="Pfam" id="PF00254">
    <property type="entry name" value="FKBP_C"/>
    <property type="match status" value="1"/>
</dbReference>
<dbReference type="PROSITE" id="PS50059">
    <property type="entry name" value="FKBP_PPIASE"/>
    <property type="match status" value="1"/>
</dbReference>
<feature type="domain" description="PPIase FKBP-type" evidence="9">
    <location>
        <begin position="754"/>
        <end position="842"/>
    </location>
</feature>
<dbReference type="Proteomes" id="UP000745859">
    <property type="component" value="Unassembled WGS sequence"/>
</dbReference>
<evidence type="ECO:0000313" key="11">
    <source>
        <dbReference type="EMBL" id="NIJ45351.1"/>
    </source>
</evidence>
<evidence type="ECO:0000259" key="10">
    <source>
        <dbReference type="PROSITE" id="PS50072"/>
    </source>
</evidence>
<reference evidence="11 12" key="1">
    <citation type="submission" date="2020-03" db="EMBL/GenBank/DDBJ databases">
        <title>Genomic Encyclopedia of Type Strains, Phase IV (KMG-IV): sequencing the most valuable type-strain genomes for metagenomic binning, comparative biology and taxonomic classification.</title>
        <authorList>
            <person name="Goeker M."/>
        </authorList>
    </citation>
    <scope>NUCLEOTIDE SEQUENCE [LARGE SCALE GENOMIC DNA]</scope>
    <source>
        <strain evidence="11 12">DSM 101599</strain>
    </source>
</reference>
<name>A0ABX0UCT3_9FLAO</name>
<dbReference type="PRINTS" id="PR00153">
    <property type="entry name" value="CSAPPISMRASE"/>
</dbReference>
<feature type="domain" description="PPIase cyclophilin-type" evidence="10">
    <location>
        <begin position="545"/>
        <end position="676"/>
    </location>
</feature>
<evidence type="ECO:0000256" key="8">
    <source>
        <dbReference type="SAM" id="SignalP"/>
    </source>
</evidence>
<dbReference type="SUPFAM" id="SSF50891">
    <property type="entry name" value="Cyclophilin-like"/>
    <property type="match status" value="1"/>
</dbReference>
<accession>A0ABX0UCT3</accession>
<gene>
    <name evidence="11" type="ORF">FHR24_001819</name>
</gene>
<evidence type="ECO:0000256" key="5">
    <source>
        <dbReference type="ARBA" id="ARBA00023235"/>
    </source>
</evidence>
<dbReference type="SUPFAM" id="SSF54534">
    <property type="entry name" value="FKBP-like"/>
    <property type="match status" value="1"/>
</dbReference>
<comment type="similarity">
    <text evidence="2">Belongs to the cyclophilin-type PPIase family.</text>
</comment>
<dbReference type="InterPro" id="IPR029000">
    <property type="entry name" value="Cyclophilin-like_dom_sf"/>
</dbReference>
<dbReference type="Gene3D" id="2.40.100.10">
    <property type="entry name" value="Cyclophilin-like"/>
    <property type="match status" value="1"/>
</dbReference>
<dbReference type="EC" id="5.2.1.8" evidence="3 6"/>
<evidence type="ECO:0000256" key="2">
    <source>
        <dbReference type="ARBA" id="ARBA00007365"/>
    </source>
</evidence>
<evidence type="ECO:0000256" key="7">
    <source>
        <dbReference type="SAM" id="Coils"/>
    </source>
</evidence>
<dbReference type="PANTHER" id="PTHR45625">
    <property type="entry name" value="PEPTIDYL-PROLYL CIS-TRANS ISOMERASE-RELATED"/>
    <property type="match status" value="1"/>
</dbReference>
<keyword evidence="7" id="KW-0175">Coiled coil</keyword>
<dbReference type="Pfam" id="PF00160">
    <property type="entry name" value="Pro_isomerase"/>
    <property type="match status" value="1"/>
</dbReference>
<feature type="chain" id="PRO_5047150579" description="peptidylprolyl isomerase" evidence="8">
    <location>
        <begin position="19"/>
        <end position="842"/>
    </location>
</feature>
<dbReference type="InterPro" id="IPR001179">
    <property type="entry name" value="PPIase_FKBP_dom"/>
</dbReference>
<dbReference type="InterPro" id="IPR002130">
    <property type="entry name" value="Cyclophilin-type_PPIase_dom"/>
</dbReference>
<dbReference type="PROSITE" id="PS00170">
    <property type="entry name" value="CSA_PPIASE_1"/>
    <property type="match status" value="1"/>
</dbReference>
<keyword evidence="12" id="KW-1185">Reference proteome</keyword>
<comment type="catalytic activity">
    <reaction evidence="1 6">
        <text>[protein]-peptidylproline (omega=180) = [protein]-peptidylproline (omega=0)</text>
        <dbReference type="Rhea" id="RHEA:16237"/>
        <dbReference type="Rhea" id="RHEA-COMP:10747"/>
        <dbReference type="Rhea" id="RHEA-COMP:10748"/>
        <dbReference type="ChEBI" id="CHEBI:83833"/>
        <dbReference type="ChEBI" id="CHEBI:83834"/>
        <dbReference type="EC" id="5.2.1.8"/>
    </reaction>
</comment>
<organism evidence="11 12">
    <name type="scientific">Wenyingzhuangia heitensis</name>
    <dbReference type="NCBI Taxonomy" id="1487859"/>
    <lineage>
        <taxon>Bacteria</taxon>
        <taxon>Pseudomonadati</taxon>
        <taxon>Bacteroidota</taxon>
        <taxon>Flavobacteriia</taxon>
        <taxon>Flavobacteriales</taxon>
        <taxon>Flavobacteriaceae</taxon>
        <taxon>Wenyingzhuangia</taxon>
    </lineage>
</organism>
<evidence type="ECO:0000256" key="4">
    <source>
        <dbReference type="ARBA" id="ARBA00023110"/>
    </source>
</evidence>
<feature type="coiled-coil region" evidence="7">
    <location>
        <begin position="704"/>
        <end position="733"/>
    </location>
</feature>
<dbReference type="Gene3D" id="3.10.50.40">
    <property type="match status" value="1"/>
</dbReference>
<evidence type="ECO:0000256" key="6">
    <source>
        <dbReference type="PROSITE-ProRule" id="PRU00277"/>
    </source>
</evidence>
<dbReference type="PROSITE" id="PS50072">
    <property type="entry name" value="CSA_PPIASE_2"/>
    <property type="match status" value="1"/>
</dbReference>
<keyword evidence="8" id="KW-0732">Signal</keyword>
<dbReference type="PANTHER" id="PTHR45625:SF4">
    <property type="entry name" value="PEPTIDYLPROLYL ISOMERASE DOMAIN AND WD REPEAT-CONTAINING PROTEIN 1"/>
    <property type="match status" value="1"/>
</dbReference>
<feature type="signal peptide" evidence="8">
    <location>
        <begin position="1"/>
        <end position="18"/>
    </location>
</feature>
<dbReference type="GO" id="GO:0016853">
    <property type="term" value="F:isomerase activity"/>
    <property type="evidence" value="ECO:0007669"/>
    <property type="project" value="UniProtKB-KW"/>
</dbReference>
<protein>
    <recommendedName>
        <fullName evidence="3 6">peptidylprolyl isomerase</fullName>
        <ecNumber evidence="3 6">5.2.1.8</ecNumber>
    </recommendedName>
</protein>
<evidence type="ECO:0000313" key="12">
    <source>
        <dbReference type="Proteomes" id="UP000745859"/>
    </source>
</evidence>
<evidence type="ECO:0000256" key="3">
    <source>
        <dbReference type="ARBA" id="ARBA00013194"/>
    </source>
</evidence>
<keyword evidence="4 6" id="KW-0697">Rotamase</keyword>
<dbReference type="EMBL" id="JAASQL010000002">
    <property type="protein sequence ID" value="NIJ45351.1"/>
    <property type="molecule type" value="Genomic_DNA"/>
</dbReference>
<keyword evidence="5 6" id="KW-0413">Isomerase</keyword>
<evidence type="ECO:0000259" key="9">
    <source>
        <dbReference type="PROSITE" id="PS50059"/>
    </source>
</evidence>
<sequence length="842" mass="92443">MYKLFFWLLCFITFLTFGQENSSSNFGFYNSNNHIRLNYIPVAMPIQQHNNLKTTMGLAGLHYLVPIHKNIYGGLNMHAALFGDQGGLFTLGLALGYQQKIFSNLFLDGNINFGGGGGYRNLINKGAYINPNIGFLYHFPKFNIGLQYSHFNFYTGSIKSNSASIFAEIPINVRVGNYKKAHQQFRPNANSPWYRAFHKNGFVLRTDQFIAIGNSRKDAANQFELIDNTLYLLGFEYQRYITSNTFAFVHTDAIYKGLTAGFMDLFGGIGYEPIQTKHFNVFTKIAFGAAGGRIKEEGGATLYPSFGLEYKLNKTISLQGHGGYLRAIDGDFEAYTLGAGLKINTYTGGFYNLENNKRAYQLKSNGIRFSAQHQTYFDIHRHQREPIDLHLLALQLNYDINKFLYVTGQASFAYEATYNGTDKKSELGAGGYADGMVGFGFYSPIFAKEKIQFFTEFLVGAGGGAGIDTKEGIIAKAKVGAYYHINNTFSIMASAGKVTSPSTSINSNNVNIGFSVNFSSLKSIFKINKKEMNNGLYAKFNTSKGAILVNLEFEKTPGTVGNFVALAEGNMENEAKPQGTPYYDGLKFHRVIADFMIQGGCPQGTGTGNPGYSFDDEIVAELKHDTPGKLSMANAGPGTNGSQFFITHAATPWLDGKHTVFGSVIEGQDIVDAIEQGDEIETLEIIAVGETAEKFKAIEAFRTFEGSREANLKAQAEARELELEKLAAGYEKTASGLRYKIIQSGNSGKKATKGQQVSVHYKGQLADGTVFDSSYERKQPIDFAIGVGQVISGWDEGIQLLEVGDKARLVIPSDLGYGSRGAGGVIPPDATLIFDVELVNVK</sequence>
<evidence type="ECO:0000256" key="1">
    <source>
        <dbReference type="ARBA" id="ARBA00000971"/>
    </source>
</evidence>
<comment type="caution">
    <text evidence="11">The sequence shown here is derived from an EMBL/GenBank/DDBJ whole genome shotgun (WGS) entry which is preliminary data.</text>
</comment>
<proteinExistence type="inferred from homology"/>
<dbReference type="CDD" id="cd00317">
    <property type="entry name" value="cyclophilin"/>
    <property type="match status" value="1"/>
</dbReference>
<dbReference type="InterPro" id="IPR046357">
    <property type="entry name" value="PPIase_dom_sf"/>
</dbReference>
<dbReference type="InterPro" id="IPR044666">
    <property type="entry name" value="Cyclophilin_A-like"/>
</dbReference>
<dbReference type="InterPro" id="IPR020892">
    <property type="entry name" value="Cyclophilin-type_PPIase_CS"/>
</dbReference>